<protein>
    <submittedName>
        <fullName evidence="2">Abhydrolase domain-containing protein fam108c1-like</fullName>
    </submittedName>
</protein>
<accession>A0A061RNB3</accession>
<reference evidence="2" key="1">
    <citation type="submission" date="2014-05" db="EMBL/GenBank/DDBJ databases">
        <title>The transcriptome of the halophilic microalga Tetraselmis sp. GSL018 isolated from the Great Salt Lake, Utah.</title>
        <authorList>
            <person name="Jinkerson R.E."/>
            <person name="D'Adamo S."/>
            <person name="Posewitz M.C."/>
        </authorList>
    </citation>
    <scope>NUCLEOTIDE SEQUENCE</scope>
    <source>
        <strain evidence="2">GSL018</strain>
    </source>
</reference>
<dbReference type="Pfam" id="PF12146">
    <property type="entry name" value="Hydrolase_4"/>
    <property type="match status" value="1"/>
</dbReference>
<evidence type="ECO:0000313" key="2">
    <source>
        <dbReference type="EMBL" id="JAC72120.1"/>
    </source>
</evidence>
<dbReference type="GO" id="GO:0016787">
    <property type="term" value="F:hydrolase activity"/>
    <property type="evidence" value="ECO:0007669"/>
    <property type="project" value="UniProtKB-KW"/>
</dbReference>
<proteinExistence type="predicted"/>
<sequence length="278" mass="31205">MPGPWARFVENISSKLAFFPPDPPTYEFVEARSGHWGGAWLRTDHFSLIPGCEVFKLETKKRKGGGGGEVIVCCMMRQLHARKTLLYSHGNAVDLGQLQPFLRDLSEQLQVNIMSYDYSGYGRSTGMHTVNNTLADIDSVYECLQTKYRLQPKDIVLYGQSVGTGPSVDLAAREADVGGLILHSPLMSGVRVLSPGLRLWPNWADVYPNLTLMPKVKCVTTILHGTEDEVIAIEHGYKLHSLCKRPWGPLWLEGYNHQNLELSPQYLPHLRSFLAQLE</sequence>
<feature type="domain" description="Serine aminopeptidase S33" evidence="1">
    <location>
        <begin position="80"/>
        <end position="211"/>
    </location>
</feature>
<evidence type="ECO:0000259" key="1">
    <source>
        <dbReference type="Pfam" id="PF12146"/>
    </source>
</evidence>
<dbReference type="PANTHER" id="PTHR12277">
    <property type="entry name" value="ALPHA/BETA HYDROLASE DOMAIN-CONTAINING PROTEIN"/>
    <property type="match status" value="1"/>
</dbReference>
<dbReference type="InterPro" id="IPR022742">
    <property type="entry name" value="Hydrolase_4"/>
</dbReference>
<dbReference type="EMBL" id="GBEZ01013910">
    <property type="protein sequence ID" value="JAC72120.1"/>
    <property type="molecule type" value="Transcribed_RNA"/>
</dbReference>
<keyword evidence="2" id="KW-0378">Hydrolase</keyword>
<gene>
    <name evidence="2" type="ORF">TSPGSL018_435</name>
</gene>
<dbReference type="PANTHER" id="PTHR12277:SF81">
    <property type="entry name" value="PROTEIN ABHD13"/>
    <property type="match status" value="1"/>
</dbReference>
<dbReference type="Gene3D" id="3.40.50.1820">
    <property type="entry name" value="alpha/beta hydrolase"/>
    <property type="match status" value="1"/>
</dbReference>
<name>A0A061RNB3_9CHLO</name>
<dbReference type="InterPro" id="IPR029058">
    <property type="entry name" value="AB_hydrolase_fold"/>
</dbReference>
<dbReference type="AlphaFoldDB" id="A0A061RNB3"/>
<dbReference type="SUPFAM" id="SSF53474">
    <property type="entry name" value="alpha/beta-Hydrolases"/>
    <property type="match status" value="1"/>
</dbReference>
<organism evidence="2">
    <name type="scientific">Tetraselmis sp. GSL018</name>
    <dbReference type="NCBI Taxonomy" id="582737"/>
    <lineage>
        <taxon>Eukaryota</taxon>
        <taxon>Viridiplantae</taxon>
        <taxon>Chlorophyta</taxon>
        <taxon>core chlorophytes</taxon>
        <taxon>Chlorodendrophyceae</taxon>
        <taxon>Chlorodendrales</taxon>
        <taxon>Chlorodendraceae</taxon>
        <taxon>Tetraselmis</taxon>
    </lineage>
</organism>